<evidence type="ECO:0000313" key="1">
    <source>
        <dbReference type="EMBL" id="QDU18934.1"/>
    </source>
</evidence>
<name>A0A517XN49_9BACT</name>
<evidence type="ECO:0000313" key="2">
    <source>
        <dbReference type="Proteomes" id="UP000319576"/>
    </source>
</evidence>
<dbReference type="AlphaFoldDB" id="A0A517XN49"/>
<reference evidence="1 2" key="1">
    <citation type="submission" date="2019-02" db="EMBL/GenBank/DDBJ databases">
        <title>Deep-cultivation of Planctomycetes and their phenomic and genomic characterization uncovers novel biology.</title>
        <authorList>
            <person name="Wiegand S."/>
            <person name="Jogler M."/>
            <person name="Boedeker C."/>
            <person name="Pinto D."/>
            <person name="Vollmers J."/>
            <person name="Rivas-Marin E."/>
            <person name="Kohn T."/>
            <person name="Peeters S.H."/>
            <person name="Heuer A."/>
            <person name="Rast P."/>
            <person name="Oberbeckmann S."/>
            <person name="Bunk B."/>
            <person name="Jeske O."/>
            <person name="Meyerdierks A."/>
            <person name="Storesund J.E."/>
            <person name="Kallscheuer N."/>
            <person name="Luecker S."/>
            <person name="Lage O.M."/>
            <person name="Pohl T."/>
            <person name="Merkel B.J."/>
            <person name="Hornburger P."/>
            <person name="Mueller R.-W."/>
            <person name="Bruemmer F."/>
            <person name="Labrenz M."/>
            <person name="Spormann A.M."/>
            <person name="Op den Camp H."/>
            <person name="Overmann J."/>
            <person name="Amann R."/>
            <person name="Jetten M.S.M."/>
            <person name="Mascher T."/>
            <person name="Medema M.H."/>
            <person name="Devos D.P."/>
            <person name="Kaster A.-K."/>
            <person name="Ovreas L."/>
            <person name="Rohde M."/>
            <person name="Galperin M.Y."/>
            <person name="Jogler C."/>
        </authorList>
    </citation>
    <scope>NUCLEOTIDE SEQUENCE [LARGE SCALE GENOMIC DNA]</scope>
    <source>
        <strain evidence="1 2">ETA_A1</strain>
    </source>
</reference>
<sequence>MSRASAAPSSTRSRLGLAWAFRVRAAATPDSTNRWRTRPTVSVLTSTASAIRSSVHPGRPSAVSALSRMRAWATFWAAVRPAASNPVSSTRSSAVSVTTYFFTPESSRSPQWS</sequence>
<accession>A0A517XN49</accession>
<proteinExistence type="predicted"/>
<organism evidence="1 2">
    <name type="scientific">Urbifossiella limnaea</name>
    <dbReference type="NCBI Taxonomy" id="2528023"/>
    <lineage>
        <taxon>Bacteria</taxon>
        <taxon>Pseudomonadati</taxon>
        <taxon>Planctomycetota</taxon>
        <taxon>Planctomycetia</taxon>
        <taxon>Gemmatales</taxon>
        <taxon>Gemmataceae</taxon>
        <taxon>Urbifossiella</taxon>
    </lineage>
</organism>
<dbReference type="Proteomes" id="UP000319576">
    <property type="component" value="Chromosome"/>
</dbReference>
<dbReference type="KEGG" id="uli:ETAA1_08320"/>
<protein>
    <submittedName>
        <fullName evidence="1">Uncharacterized protein</fullName>
    </submittedName>
</protein>
<dbReference type="EMBL" id="CP036273">
    <property type="protein sequence ID" value="QDU18934.1"/>
    <property type="molecule type" value="Genomic_DNA"/>
</dbReference>
<gene>
    <name evidence="1" type="ORF">ETAA1_08320</name>
</gene>
<keyword evidence="2" id="KW-1185">Reference proteome</keyword>